<evidence type="ECO:0000259" key="3">
    <source>
        <dbReference type="PROSITE" id="PS50168"/>
    </source>
</evidence>
<dbReference type="SUPFAM" id="SSF47986">
    <property type="entry name" value="DEATH domain"/>
    <property type="match status" value="1"/>
</dbReference>
<dbReference type="PROSITE" id="PS50168">
    <property type="entry name" value="DED"/>
    <property type="match status" value="1"/>
</dbReference>
<feature type="region of interest" description="Disordered" evidence="2">
    <location>
        <begin position="402"/>
        <end position="428"/>
    </location>
</feature>
<evidence type="ECO:0000256" key="2">
    <source>
        <dbReference type="SAM" id="MobiDB-lite"/>
    </source>
</evidence>
<dbReference type="RefSeq" id="XP_022094030.1">
    <property type="nucleotide sequence ID" value="XM_022238338.1"/>
</dbReference>
<name>A0A8B7YNK3_ACAPL</name>
<dbReference type="InterPro" id="IPR001875">
    <property type="entry name" value="DED_dom"/>
</dbReference>
<reference evidence="5" key="1">
    <citation type="submission" date="2025-08" db="UniProtKB">
        <authorList>
            <consortium name="RefSeq"/>
        </authorList>
    </citation>
    <scope>IDENTIFICATION</scope>
</reference>
<dbReference type="GO" id="GO:0006915">
    <property type="term" value="P:apoptotic process"/>
    <property type="evidence" value="ECO:0007669"/>
    <property type="project" value="UniProtKB-KW"/>
</dbReference>
<dbReference type="AlphaFoldDB" id="A0A8B7YNK3"/>
<accession>A0A8B7YNK3</accession>
<dbReference type="Proteomes" id="UP000694845">
    <property type="component" value="Unplaced"/>
</dbReference>
<feature type="compositionally biased region" description="Basic and acidic residues" evidence="2">
    <location>
        <begin position="240"/>
        <end position="253"/>
    </location>
</feature>
<dbReference type="OrthoDB" id="10070981at2759"/>
<dbReference type="Pfam" id="PF01335">
    <property type="entry name" value="DED"/>
    <property type="match status" value="1"/>
</dbReference>
<dbReference type="GO" id="GO:0042981">
    <property type="term" value="P:regulation of apoptotic process"/>
    <property type="evidence" value="ECO:0007669"/>
    <property type="project" value="InterPro"/>
</dbReference>
<dbReference type="GeneID" id="110981103"/>
<organism evidence="4 5">
    <name type="scientific">Acanthaster planci</name>
    <name type="common">Crown-of-thorns starfish</name>
    <dbReference type="NCBI Taxonomy" id="133434"/>
    <lineage>
        <taxon>Eukaryota</taxon>
        <taxon>Metazoa</taxon>
        <taxon>Echinodermata</taxon>
        <taxon>Eleutherozoa</taxon>
        <taxon>Asterozoa</taxon>
        <taxon>Asteroidea</taxon>
        <taxon>Valvatacea</taxon>
        <taxon>Valvatida</taxon>
        <taxon>Acanthasteridae</taxon>
        <taxon>Acanthaster</taxon>
    </lineage>
</organism>
<feature type="region of interest" description="Disordered" evidence="2">
    <location>
        <begin position="235"/>
        <end position="257"/>
    </location>
</feature>
<evidence type="ECO:0000256" key="1">
    <source>
        <dbReference type="ARBA" id="ARBA00022703"/>
    </source>
</evidence>
<evidence type="ECO:0000313" key="4">
    <source>
        <dbReference type="Proteomes" id="UP000694845"/>
    </source>
</evidence>
<dbReference type="KEGG" id="aplc:110981103"/>
<keyword evidence="4" id="KW-1185">Reference proteome</keyword>
<feature type="compositionally biased region" description="Basic residues" evidence="2">
    <location>
        <begin position="415"/>
        <end position="428"/>
    </location>
</feature>
<keyword evidence="1" id="KW-0053">Apoptosis</keyword>
<feature type="domain" description="DED" evidence="3">
    <location>
        <begin position="57"/>
        <end position="136"/>
    </location>
</feature>
<gene>
    <name evidence="5" type="primary">LOC110981103</name>
</gene>
<sequence length="470" mass="54224">MPQIRYFHRGRYFRPSKPLHFLPPLKLTTGVTRQPLPSEERACQKPRGLAGGRKHSRYRKMVMALSSNLTLGNVADMKFLCRDHVRPPQIVDDVTSARHLFALLENQRLLAENSLYFLQTLLYYIARPDLYQLVLEFRADRQHDYKGKGVDIKNQYQVNLDEDVKRLELANELLKFREDLKPRRRLNQVDVNEMRRKLNELSAKMKENIKIMQRPNAPQRICHDDDVYNGNIDSVNGHTARQDEDTKKDHKNASTEGNTHIKHILKLNSVKSDKRSNIIPKMGKSFRTELNTNQIKGPVIQKKHKSDMGEVRGKSRHESTISSTKESEDDNYYLYSDNEQENSNDNFGYETPCPPPRESALGINGIKGCDNISSNPIIKSSLVTAHKSSNLVQVASKIHTLRHQPKEQSNNSVGRVKRKKTKMKISRTGKSRLKIAQDEFETSNDKDDIKLPDIYDKYARQTAVHYDSSH</sequence>
<feature type="compositionally biased region" description="Basic and acidic residues" evidence="2">
    <location>
        <begin position="306"/>
        <end position="319"/>
    </location>
</feature>
<protein>
    <submittedName>
        <fullName evidence="5">Uncharacterized protein LOC110981103 isoform X1</fullName>
    </submittedName>
</protein>
<proteinExistence type="predicted"/>
<dbReference type="PANTHER" id="PTHR48169:SF7">
    <property type="entry name" value="CASPASE 10"/>
    <property type="match status" value="1"/>
</dbReference>
<dbReference type="Gene3D" id="1.10.533.10">
    <property type="entry name" value="Death Domain, Fas"/>
    <property type="match status" value="1"/>
</dbReference>
<dbReference type="SMART" id="SM00031">
    <property type="entry name" value="DED"/>
    <property type="match status" value="1"/>
</dbReference>
<evidence type="ECO:0000313" key="5">
    <source>
        <dbReference type="RefSeq" id="XP_022094030.1"/>
    </source>
</evidence>
<dbReference type="PANTHER" id="PTHR48169">
    <property type="entry name" value="DED DOMAIN-CONTAINING PROTEIN"/>
    <property type="match status" value="1"/>
</dbReference>
<feature type="region of interest" description="Disordered" evidence="2">
    <location>
        <begin position="300"/>
        <end position="331"/>
    </location>
</feature>
<dbReference type="InterPro" id="IPR011029">
    <property type="entry name" value="DEATH-like_dom_sf"/>
</dbReference>